<evidence type="ECO:0008006" key="7">
    <source>
        <dbReference type="Google" id="ProtNLM"/>
    </source>
</evidence>
<organism evidence="4 6">
    <name type="scientific">Paraburkholderia fungorum</name>
    <dbReference type="NCBI Taxonomy" id="134537"/>
    <lineage>
        <taxon>Bacteria</taxon>
        <taxon>Pseudomonadati</taxon>
        <taxon>Pseudomonadota</taxon>
        <taxon>Betaproteobacteria</taxon>
        <taxon>Burkholderiales</taxon>
        <taxon>Burkholderiaceae</taxon>
        <taxon>Paraburkholderia</taxon>
    </lineage>
</organism>
<protein>
    <recommendedName>
        <fullName evidence="7">DUF995 domain-containing protein</fullName>
    </recommendedName>
</protein>
<feature type="chain" id="PRO_5043295622" description="DUF995 domain-containing protein" evidence="2">
    <location>
        <begin position="20"/>
        <end position="120"/>
    </location>
</feature>
<evidence type="ECO:0000256" key="1">
    <source>
        <dbReference type="SAM" id="MobiDB-lite"/>
    </source>
</evidence>
<dbReference type="RefSeq" id="WP_025495942.1">
    <property type="nucleotide sequence ID" value="NZ_CP099625.1"/>
</dbReference>
<dbReference type="EMBL" id="CP010027">
    <property type="protein sequence ID" value="AJZ63512.1"/>
    <property type="molecule type" value="Genomic_DNA"/>
</dbReference>
<dbReference type="AlphaFoldDB" id="A0AAW3V8A0"/>
<accession>A0AAW3V8A0</accession>
<proteinExistence type="predicted"/>
<sequence length="120" mass="12849">MRSLIGLLAVCFISAGALADEGEALTREQALSTVPGSTMSRIGQNGGVREWTNGADGTATVSRLPKPGSKQGVRKAAARWSIADDGRYCLDEDWSTEQGGPLHWCSRIAQDPDGRLRLLH</sequence>
<dbReference type="Proteomes" id="UP000518681">
    <property type="component" value="Unassembled WGS sequence"/>
</dbReference>
<keyword evidence="2" id="KW-0732">Signal</keyword>
<evidence type="ECO:0000313" key="5">
    <source>
        <dbReference type="Proteomes" id="UP000032614"/>
    </source>
</evidence>
<reference evidence="4 6" key="2">
    <citation type="submission" date="2020-08" db="EMBL/GenBank/DDBJ databases">
        <title>Genomic Encyclopedia of Type Strains, Phase IV (KMG-V): Genome sequencing to study the core and pangenomes of soil and plant-associated prokaryotes.</title>
        <authorList>
            <person name="Whitman W."/>
        </authorList>
    </citation>
    <scope>NUCLEOTIDE SEQUENCE [LARGE SCALE GENOMIC DNA]</scope>
    <source>
        <strain evidence="4 6">SEMIA 4013</strain>
    </source>
</reference>
<dbReference type="KEGG" id="bfn:OI25_6503"/>
<feature type="region of interest" description="Disordered" evidence="1">
    <location>
        <begin position="30"/>
        <end position="75"/>
    </location>
</feature>
<evidence type="ECO:0000256" key="2">
    <source>
        <dbReference type="SAM" id="SignalP"/>
    </source>
</evidence>
<evidence type="ECO:0000313" key="6">
    <source>
        <dbReference type="Proteomes" id="UP000518681"/>
    </source>
</evidence>
<reference evidence="3 5" key="1">
    <citation type="journal article" date="2015" name="Genome Announc.">
        <title>Complete genome sequences for 59 burkholderia isolates, both pathogenic and near neighbor.</title>
        <authorList>
            <person name="Johnson S.L."/>
            <person name="Bishop-Lilly K.A."/>
            <person name="Ladner J.T."/>
            <person name="Daligault H.E."/>
            <person name="Davenport K.W."/>
            <person name="Jaissle J."/>
            <person name="Frey K.G."/>
            <person name="Koroleva G.I."/>
            <person name="Bruce D.C."/>
            <person name="Coyne S.R."/>
            <person name="Broomall S.M."/>
            <person name="Li P.E."/>
            <person name="Teshima H."/>
            <person name="Gibbons H.S."/>
            <person name="Palacios G.F."/>
            <person name="Rosenzweig C.N."/>
            <person name="Redden C.L."/>
            <person name="Xu Y."/>
            <person name="Minogue T.D."/>
            <person name="Chain P.S."/>
        </authorList>
    </citation>
    <scope>NUCLEOTIDE SEQUENCE [LARGE SCALE GENOMIC DNA]</scope>
    <source>
        <strain evidence="3 5">ATCC BAA-463</strain>
    </source>
</reference>
<feature type="compositionally biased region" description="Polar residues" evidence="1">
    <location>
        <begin position="30"/>
        <end position="43"/>
    </location>
</feature>
<name>A0AAW3V8A0_9BURK</name>
<evidence type="ECO:0000313" key="4">
    <source>
        <dbReference type="EMBL" id="MBB6205570.1"/>
    </source>
</evidence>
<dbReference type="Proteomes" id="UP000032614">
    <property type="component" value="Chromosome 2"/>
</dbReference>
<dbReference type="EMBL" id="JACIIK010000013">
    <property type="protein sequence ID" value="MBB6205570.1"/>
    <property type="molecule type" value="Genomic_DNA"/>
</dbReference>
<evidence type="ECO:0000313" key="3">
    <source>
        <dbReference type="EMBL" id="AJZ63512.1"/>
    </source>
</evidence>
<feature type="signal peptide" evidence="2">
    <location>
        <begin position="1"/>
        <end position="19"/>
    </location>
</feature>
<gene>
    <name evidence="4" type="ORF">GGD69_006465</name>
    <name evidence="3" type="ORF">OI25_6503</name>
</gene>